<dbReference type="Pfam" id="PF16344">
    <property type="entry name" value="FecR_C"/>
    <property type="match status" value="1"/>
</dbReference>
<sequence length="354" mass="40726">MKIVYTIIHSNQIMTSEEFVRLITAEFLEEISQADREKLDSLLSQDPQLLQEYHSIRSYLLSAQIEEQENIALYRKIQSKIATIEQGYQMEKKRKFNWLLRIAALILITLGTSYFLWNEYRPVVASNPLVYSTAKGIKKSLLLSDGTRVILNVDSKIKLANTFGPNHREIYLSGEGYFNVHHDSAHPFLIHTDKADIKVLGTVFNLKAYPRDKVSETTLITGKVQVTLPDRPNDVITLNPSEKLIVRYQDQVSGKVQKSYSSLPELTYLNKEDTAVVEALWRYHTIVFRGKTFGDLSKEMERVYDVSFEFRSAKARDASFSGTFDQKEIRDVLDALALIEPFSYSMDNKKITIY</sequence>
<feature type="domain" description="FecR protein" evidence="2">
    <location>
        <begin position="131"/>
        <end position="225"/>
    </location>
</feature>
<gene>
    <name evidence="4" type="ORF">SAMN04488023_14711</name>
</gene>
<evidence type="ECO:0000313" key="4">
    <source>
        <dbReference type="EMBL" id="SES23897.1"/>
    </source>
</evidence>
<name>A0A1H9VR98_9SPHI</name>
<feature type="transmembrane region" description="Helical" evidence="1">
    <location>
        <begin position="98"/>
        <end position="117"/>
    </location>
</feature>
<dbReference type="Gene3D" id="3.55.50.30">
    <property type="match status" value="1"/>
</dbReference>
<dbReference type="Pfam" id="PF04773">
    <property type="entry name" value="FecR"/>
    <property type="match status" value="1"/>
</dbReference>
<dbReference type="PANTHER" id="PTHR30273:SF2">
    <property type="entry name" value="PROTEIN FECR"/>
    <property type="match status" value="1"/>
</dbReference>
<dbReference type="STRING" id="390241.SAMN04488023_14711"/>
<dbReference type="InterPro" id="IPR012373">
    <property type="entry name" value="Ferrdict_sens_TM"/>
</dbReference>
<accession>A0A1H9VR98</accession>
<evidence type="ECO:0000259" key="2">
    <source>
        <dbReference type="Pfam" id="PF04773"/>
    </source>
</evidence>
<keyword evidence="1" id="KW-0472">Membrane</keyword>
<evidence type="ECO:0000313" key="5">
    <source>
        <dbReference type="Proteomes" id="UP000199572"/>
    </source>
</evidence>
<dbReference type="InterPro" id="IPR006860">
    <property type="entry name" value="FecR"/>
</dbReference>
<dbReference type="AlphaFoldDB" id="A0A1H9VR98"/>
<dbReference type="InterPro" id="IPR032508">
    <property type="entry name" value="FecR_C"/>
</dbReference>
<dbReference type="GO" id="GO:0016989">
    <property type="term" value="F:sigma factor antagonist activity"/>
    <property type="evidence" value="ECO:0007669"/>
    <property type="project" value="TreeGrafter"/>
</dbReference>
<protein>
    <submittedName>
        <fullName evidence="4">FecR family protein</fullName>
    </submittedName>
</protein>
<proteinExistence type="predicted"/>
<dbReference type="PANTHER" id="PTHR30273">
    <property type="entry name" value="PERIPLASMIC SIGNAL SENSOR AND SIGMA FACTOR ACTIVATOR FECR-RELATED"/>
    <property type="match status" value="1"/>
</dbReference>
<dbReference type="Gene3D" id="2.60.120.1440">
    <property type="match status" value="1"/>
</dbReference>
<keyword evidence="1" id="KW-1133">Transmembrane helix</keyword>
<reference evidence="4 5" key="1">
    <citation type="submission" date="2016-10" db="EMBL/GenBank/DDBJ databases">
        <authorList>
            <person name="de Groot N.N."/>
        </authorList>
    </citation>
    <scope>NUCLEOTIDE SEQUENCE [LARGE SCALE GENOMIC DNA]</scope>
    <source>
        <strain evidence="4 5">DSM 18610</strain>
    </source>
</reference>
<dbReference type="Proteomes" id="UP000199572">
    <property type="component" value="Unassembled WGS sequence"/>
</dbReference>
<keyword evidence="5" id="KW-1185">Reference proteome</keyword>
<dbReference type="EMBL" id="FOGG01000047">
    <property type="protein sequence ID" value="SES23897.1"/>
    <property type="molecule type" value="Genomic_DNA"/>
</dbReference>
<evidence type="ECO:0000259" key="3">
    <source>
        <dbReference type="Pfam" id="PF16344"/>
    </source>
</evidence>
<feature type="domain" description="Protein FecR C-terminal" evidence="3">
    <location>
        <begin position="286"/>
        <end position="353"/>
    </location>
</feature>
<keyword evidence="1" id="KW-0812">Transmembrane</keyword>
<evidence type="ECO:0000256" key="1">
    <source>
        <dbReference type="SAM" id="Phobius"/>
    </source>
</evidence>
<dbReference type="PIRSF" id="PIRSF018266">
    <property type="entry name" value="FecR"/>
    <property type="match status" value="1"/>
</dbReference>
<organism evidence="4 5">
    <name type="scientific">Pedobacter rhizosphaerae</name>
    <dbReference type="NCBI Taxonomy" id="390241"/>
    <lineage>
        <taxon>Bacteria</taxon>
        <taxon>Pseudomonadati</taxon>
        <taxon>Bacteroidota</taxon>
        <taxon>Sphingobacteriia</taxon>
        <taxon>Sphingobacteriales</taxon>
        <taxon>Sphingobacteriaceae</taxon>
        <taxon>Pedobacter</taxon>
    </lineage>
</organism>